<reference evidence="2 3" key="1">
    <citation type="submission" date="2018-05" db="EMBL/GenBank/DDBJ databases">
        <title>Genomic Encyclopedia of Type Strains, Phase IV (KMG-IV): sequencing the most valuable type-strain genomes for metagenomic binning, comparative biology and taxonomic classification.</title>
        <authorList>
            <person name="Goeker M."/>
        </authorList>
    </citation>
    <scope>NUCLEOTIDE SEQUENCE [LARGE SCALE GENOMIC DNA]</scope>
    <source>
        <strain evidence="2 3">DSM 6986</strain>
    </source>
</reference>
<evidence type="ECO:0000313" key="3">
    <source>
        <dbReference type="Proteomes" id="UP000245396"/>
    </source>
</evidence>
<evidence type="ECO:0000256" key="1">
    <source>
        <dbReference type="SAM" id="SignalP"/>
    </source>
</evidence>
<keyword evidence="1" id="KW-0732">Signal</keyword>
<evidence type="ECO:0000313" key="2">
    <source>
        <dbReference type="EMBL" id="PWJ86531.1"/>
    </source>
</evidence>
<dbReference type="AlphaFoldDB" id="A0A316C9T9"/>
<accession>A0A316C9T9</accession>
<proteinExistence type="predicted"/>
<keyword evidence="3" id="KW-1185">Reference proteome</keyword>
<organism evidence="2 3">
    <name type="scientific">Pseudaminobacter salicylatoxidans</name>
    <dbReference type="NCBI Taxonomy" id="93369"/>
    <lineage>
        <taxon>Bacteria</taxon>
        <taxon>Pseudomonadati</taxon>
        <taxon>Pseudomonadota</taxon>
        <taxon>Alphaproteobacteria</taxon>
        <taxon>Hyphomicrobiales</taxon>
        <taxon>Phyllobacteriaceae</taxon>
        <taxon>Pseudaminobacter</taxon>
    </lineage>
</organism>
<sequence>MKKTVLTLAAVLLTSGAAVASERFGDAAPAVTYEAQGVIATTAPEVTALSGDAAPTSVVVNVPGINDFASSAAIGATDTKLGASPRILYGSN</sequence>
<dbReference type="Proteomes" id="UP000245396">
    <property type="component" value="Unassembled WGS sequence"/>
</dbReference>
<dbReference type="EMBL" id="QGGG01000001">
    <property type="protein sequence ID" value="PWJ86531.1"/>
    <property type="molecule type" value="Genomic_DNA"/>
</dbReference>
<dbReference type="RefSeq" id="WP_109611482.1">
    <property type="nucleotide sequence ID" value="NZ_QGGG01000001.1"/>
</dbReference>
<gene>
    <name evidence="2" type="ORF">C7441_101412</name>
</gene>
<feature type="chain" id="PRO_5016251922" evidence="1">
    <location>
        <begin position="21"/>
        <end position="92"/>
    </location>
</feature>
<protein>
    <submittedName>
        <fullName evidence="2">Uncharacterized protein</fullName>
    </submittedName>
</protein>
<comment type="caution">
    <text evidence="2">The sequence shown here is derived from an EMBL/GenBank/DDBJ whole genome shotgun (WGS) entry which is preliminary data.</text>
</comment>
<feature type="signal peptide" evidence="1">
    <location>
        <begin position="1"/>
        <end position="20"/>
    </location>
</feature>
<name>A0A316C9T9_PSESE</name>